<evidence type="ECO:0000256" key="3">
    <source>
        <dbReference type="RuleBase" id="RU003616"/>
    </source>
</evidence>
<dbReference type="OrthoDB" id="8946669at2759"/>
<keyword evidence="7" id="KW-1185">Reference proteome</keyword>
<dbReference type="AlphaFoldDB" id="A0A8C5WFU0"/>
<name>A0A8C5WFU0_9ANUR</name>
<reference evidence="6" key="2">
    <citation type="submission" date="2025-09" db="UniProtKB">
        <authorList>
            <consortium name="Ensembl"/>
        </authorList>
    </citation>
    <scope>IDENTIFICATION</scope>
</reference>
<evidence type="ECO:0000313" key="6">
    <source>
        <dbReference type="Ensembl" id="ENSLLEP00000034969.1"/>
    </source>
</evidence>
<evidence type="ECO:0000256" key="2">
    <source>
        <dbReference type="PROSITE-ProRule" id="PRU00285"/>
    </source>
</evidence>
<dbReference type="InterPro" id="IPR002068">
    <property type="entry name" value="A-crystallin/Hsp20_dom"/>
</dbReference>
<reference evidence="6" key="1">
    <citation type="submission" date="2025-08" db="UniProtKB">
        <authorList>
            <consortium name="Ensembl"/>
        </authorList>
    </citation>
    <scope>IDENTIFICATION</scope>
</reference>
<feature type="compositionally biased region" description="Basic and acidic residues" evidence="4">
    <location>
        <begin position="214"/>
        <end position="223"/>
    </location>
</feature>
<comment type="similarity">
    <text evidence="2 3">Belongs to the small heat shock protein (HSP20) family.</text>
</comment>
<dbReference type="PANTHER" id="PTHR45640">
    <property type="entry name" value="HEAT SHOCK PROTEIN HSP-12.2-RELATED"/>
    <property type="match status" value="1"/>
</dbReference>
<sequence length="361" mass="39695">MFRRGTESALGFSIHTAALGLRGPLFIPRGRRHADGDGSLFSSWQCQVRSLNKEPAVLRQGAQHVLRPHVFWELGFSPPLSVFVEEAAVPAVTFLLAFLRHKQSPSCSFHGQFLGREGTHIQAELKLLLLPQLSAGRALLAACRLSLTAPGQSLRPVYVLTSQAALTLWPATSLISGQLEDDMRSTMTEMERRMQSVNLACQYMDRTKRLTRGRQTEPARSEKSPPCTELGKKEQFELSLDVSPFSPEELTVKTAGRRLLVTGKHEQKSDSGDGSFFHEYREWRREAELPEDVRPEDVLCSLSEDGRLLIQAPLLALPAAKERAVSISVTPAPGNEEGPSEPQSSSVNGEPEGGLSAPAEH</sequence>
<feature type="region of interest" description="Disordered" evidence="4">
    <location>
        <begin position="210"/>
        <end position="230"/>
    </location>
</feature>
<dbReference type="Ensembl" id="ENSLLET00000036299.1">
    <property type="protein sequence ID" value="ENSLLEP00000034969.1"/>
    <property type="gene ID" value="ENSLLEG00000022135.1"/>
</dbReference>
<accession>A0A8C5WFU0</accession>
<dbReference type="Proteomes" id="UP000694569">
    <property type="component" value="Unplaced"/>
</dbReference>
<dbReference type="GO" id="GO:0009408">
    <property type="term" value="P:response to heat"/>
    <property type="evidence" value="ECO:0007669"/>
    <property type="project" value="TreeGrafter"/>
</dbReference>
<evidence type="ECO:0000256" key="4">
    <source>
        <dbReference type="SAM" id="MobiDB-lite"/>
    </source>
</evidence>
<dbReference type="GO" id="GO:0051082">
    <property type="term" value="F:unfolded protein binding"/>
    <property type="evidence" value="ECO:0007669"/>
    <property type="project" value="TreeGrafter"/>
</dbReference>
<dbReference type="PANTHER" id="PTHR45640:SF2">
    <property type="entry name" value="HEAT SHOCK PROTEIN BETA-11-RELATED"/>
    <property type="match status" value="1"/>
</dbReference>
<dbReference type="GO" id="GO:0005737">
    <property type="term" value="C:cytoplasm"/>
    <property type="evidence" value="ECO:0007669"/>
    <property type="project" value="TreeGrafter"/>
</dbReference>
<dbReference type="InterPro" id="IPR001436">
    <property type="entry name" value="Alpha-crystallin/sHSP_animal"/>
</dbReference>
<dbReference type="CDD" id="cd06481">
    <property type="entry name" value="ACD_HspB9_like"/>
    <property type="match status" value="1"/>
</dbReference>
<protein>
    <recommendedName>
        <fullName evidence="5">SHSP domain-containing protein</fullName>
    </recommendedName>
</protein>
<dbReference type="InterPro" id="IPR008978">
    <property type="entry name" value="HSP20-like_chaperone"/>
</dbReference>
<dbReference type="GO" id="GO:0005634">
    <property type="term" value="C:nucleus"/>
    <property type="evidence" value="ECO:0007669"/>
    <property type="project" value="TreeGrafter"/>
</dbReference>
<evidence type="ECO:0000256" key="1">
    <source>
        <dbReference type="ARBA" id="ARBA00023016"/>
    </source>
</evidence>
<dbReference type="SUPFAM" id="SSF49764">
    <property type="entry name" value="HSP20-like chaperones"/>
    <property type="match status" value="1"/>
</dbReference>
<dbReference type="GO" id="GO:0042026">
    <property type="term" value="P:protein refolding"/>
    <property type="evidence" value="ECO:0007669"/>
    <property type="project" value="TreeGrafter"/>
</dbReference>
<proteinExistence type="inferred from homology"/>
<evidence type="ECO:0000259" key="5">
    <source>
        <dbReference type="PROSITE" id="PS01031"/>
    </source>
</evidence>
<feature type="domain" description="SHSP" evidence="5">
    <location>
        <begin position="218"/>
        <end position="330"/>
    </location>
</feature>
<dbReference type="Pfam" id="PF00011">
    <property type="entry name" value="HSP20"/>
    <property type="match status" value="1"/>
</dbReference>
<organism evidence="6 7">
    <name type="scientific">Leptobrachium leishanense</name>
    <name type="common">Leishan spiny toad</name>
    <dbReference type="NCBI Taxonomy" id="445787"/>
    <lineage>
        <taxon>Eukaryota</taxon>
        <taxon>Metazoa</taxon>
        <taxon>Chordata</taxon>
        <taxon>Craniata</taxon>
        <taxon>Vertebrata</taxon>
        <taxon>Euteleostomi</taxon>
        <taxon>Amphibia</taxon>
        <taxon>Batrachia</taxon>
        <taxon>Anura</taxon>
        <taxon>Pelobatoidea</taxon>
        <taxon>Megophryidae</taxon>
        <taxon>Leptobrachium</taxon>
    </lineage>
</organism>
<evidence type="ECO:0000313" key="7">
    <source>
        <dbReference type="Proteomes" id="UP000694569"/>
    </source>
</evidence>
<dbReference type="PROSITE" id="PS01031">
    <property type="entry name" value="SHSP"/>
    <property type="match status" value="1"/>
</dbReference>
<keyword evidence="1" id="KW-0346">Stress response</keyword>
<dbReference type="GeneTree" id="ENSGT00670000098179"/>
<dbReference type="Gene3D" id="2.60.40.790">
    <property type="match status" value="1"/>
</dbReference>
<feature type="region of interest" description="Disordered" evidence="4">
    <location>
        <begin position="321"/>
        <end position="361"/>
    </location>
</feature>